<reference evidence="1" key="1">
    <citation type="journal article" date="2015" name="Nature">
        <title>Complex archaea that bridge the gap between prokaryotes and eukaryotes.</title>
        <authorList>
            <person name="Spang A."/>
            <person name="Saw J.H."/>
            <person name="Jorgensen S.L."/>
            <person name="Zaremba-Niedzwiedzka K."/>
            <person name="Martijn J."/>
            <person name="Lind A.E."/>
            <person name="van Eijk R."/>
            <person name="Schleper C."/>
            <person name="Guy L."/>
            <person name="Ettema T.J."/>
        </authorList>
    </citation>
    <scope>NUCLEOTIDE SEQUENCE</scope>
</reference>
<protein>
    <submittedName>
        <fullName evidence="1">Uncharacterized protein</fullName>
    </submittedName>
</protein>
<evidence type="ECO:0000313" key="1">
    <source>
        <dbReference type="EMBL" id="KKN88649.1"/>
    </source>
</evidence>
<dbReference type="AlphaFoldDB" id="A0A0F9UAG6"/>
<comment type="caution">
    <text evidence="1">The sequence shown here is derived from an EMBL/GenBank/DDBJ whole genome shotgun (WGS) entry which is preliminary data.</text>
</comment>
<accession>A0A0F9UAG6</accession>
<name>A0A0F9UAG6_9ZZZZ</name>
<proteinExistence type="predicted"/>
<organism evidence="1">
    <name type="scientific">marine sediment metagenome</name>
    <dbReference type="NCBI Taxonomy" id="412755"/>
    <lineage>
        <taxon>unclassified sequences</taxon>
        <taxon>metagenomes</taxon>
        <taxon>ecological metagenomes</taxon>
    </lineage>
</organism>
<gene>
    <name evidence="1" type="ORF">LCGC14_0245400</name>
</gene>
<sequence length="422" mass="44474">MANVLIAKAFGSAKYGGTIAAPTTPNTAFDPSKLGLGCIGIFGLNKVDASTSGNTNREALITLATTGAGTTQDSEFLGDHIYIAQGLGSGKFTKTGLIEVAGISRIISVDYAVPVRQILSVGYHTSATTNRLTLPATIAKKDQINLKMSRAEVGTNDRTPLNFPLNAAASESMYNIMKRMAILINSKGKTKLFVNRVKVIDNDAAEDLFDNAATAAVVYGSASITTSQDHGVGVGDYVSLDGDLYLAITGTATTALVLDTPYRGPTNATLANSVLDDIGATVPTQLGLEITVYAFNEKYGISVEGVLEDADVAQITAPAIGIGYAPDVLEMENKELAYRGALDQIDRRETIPTTTTVLTAVYNMMFIEGVNTHGDRTGHKPGSPHAYSIICAFVDEAQTTGYNMNDAMGILATLFTDSTVIT</sequence>
<dbReference type="EMBL" id="LAZR01000126">
    <property type="protein sequence ID" value="KKN88649.1"/>
    <property type="molecule type" value="Genomic_DNA"/>
</dbReference>